<dbReference type="InterPro" id="IPR024414">
    <property type="entry name" value="Uncharacterised_PrgI"/>
</dbReference>
<sequence length="149" mass="17031">MQFQVPQFLDVEDKIIGPFTIKQFLYLAGGIGMGYLSYRFIPWVGLVLGMLLAGFGAALAFYKFNNKPFIFLIESAFNYMNSTRFYLWKRREKLAEAKLDLNNFTLTKHEQGSAMKTVSSKLSDLSWSMDVAESSESAEDQRRLDKLGL</sequence>
<keyword evidence="1" id="KW-1133">Transmembrane helix</keyword>
<evidence type="ECO:0000256" key="1">
    <source>
        <dbReference type="SAM" id="Phobius"/>
    </source>
</evidence>
<dbReference type="Pfam" id="PF12666">
    <property type="entry name" value="PrgI"/>
    <property type="match status" value="1"/>
</dbReference>
<accession>A0A1G2D855</accession>
<evidence type="ECO:0008006" key="4">
    <source>
        <dbReference type="Google" id="ProtNLM"/>
    </source>
</evidence>
<name>A0A1G2D855_9BACT</name>
<comment type="caution">
    <text evidence="2">The sequence shown here is derived from an EMBL/GenBank/DDBJ whole genome shotgun (WGS) entry which is preliminary data.</text>
</comment>
<feature type="transmembrane region" description="Helical" evidence="1">
    <location>
        <begin position="40"/>
        <end position="62"/>
    </location>
</feature>
<evidence type="ECO:0000313" key="3">
    <source>
        <dbReference type="Proteomes" id="UP000177996"/>
    </source>
</evidence>
<dbReference type="Proteomes" id="UP000177996">
    <property type="component" value="Unassembled WGS sequence"/>
</dbReference>
<gene>
    <name evidence="2" type="ORF">A3D65_05395</name>
</gene>
<keyword evidence="1" id="KW-0812">Transmembrane</keyword>
<dbReference type="STRING" id="1798661.A3D65_05395"/>
<organism evidence="2 3">
    <name type="scientific">Candidatus Lloydbacteria bacterium RIFCSPHIGHO2_02_FULL_50_13</name>
    <dbReference type="NCBI Taxonomy" id="1798661"/>
    <lineage>
        <taxon>Bacteria</taxon>
        <taxon>Candidatus Lloydiibacteriota</taxon>
    </lineage>
</organism>
<protein>
    <recommendedName>
        <fullName evidence="4">PrgI family protein</fullName>
    </recommendedName>
</protein>
<proteinExistence type="predicted"/>
<dbReference type="AlphaFoldDB" id="A0A1G2D855"/>
<keyword evidence="1" id="KW-0472">Membrane</keyword>
<evidence type="ECO:0000313" key="2">
    <source>
        <dbReference type="EMBL" id="OGZ09733.1"/>
    </source>
</evidence>
<reference evidence="2 3" key="1">
    <citation type="journal article" date="2016" name="Nat. Commun.">
        <title>Thousands of microbial genomes shed light on interconnected biogeochemical processes in an aquifer system.</title>
        <authorList>
            <person name="Anantharaman K."/>
            <person name="Brown C.T."/>
            <person name="Hug L.A."/>
            <person name="Sharon I."/>
            <person name="Castelle C.J."/>
            <person name="Probst A.J."/>
            <person name="Thomas B.C."/>
            <person name="Singh A."/>
            <person name="Wilkins M.J."/>
            <person name="Karaoz U."/>
            <person name="Brodie E.L."/>
            <person name="Williams K.H."/>
            <person name="Hubbard S.S."/>
            <person name="Banfield J.F."/>
        </authorList>
    </citation>
    <scope>NUCLEOTIDE SEQUENCE [LARGE SCALE GENOMIC DNA]</scope>
</reference>
<dbReference type="EMBL" id="MHLL01000016">
    <property type="protein sequence ID" value="OGZ09733.1"/>
    <property type="molecule type" value="Genomic_DNA"/>
</dbReference>